<keyword evidence="6" id="KW-0964">Secreted</keyword>
<dbReference type="GO" id="GO:0000287">
    <property type="term" value="F:magnesium ion binding"/>
    <property type="evidence" value="ECO:0007669"/>
    <property type="project" value="InterPro"/>
</dbReference>
<keyword evidence="8" id="KW-0324">Glycolysis</keyword>
<keyword evidence="9" id="KW-0456">Lyase</keyword>
<proteinExistence type="inferred from homology"/>
<dbReference type="InterPro" id="IPR000941">
    <property type="entry name" value="Enolase"/>
</dbReference>
<dbReference type="GO" id="GO:0006096">
    <property type="term" value="P:glycolytic process"/>
    <property type="evidence" value="ECO:0007669"/>
    <property type="project" value="UniProtKB-UniPathway"/>
</dbReference>
<protein>
    <recommendedName>
        <fullName evidence="5">Enolase</fullName>
        <ecNumber evidence="4">4.2.1.11</ecNumber>
    </recommendedName>
</protein>
<accession>A0A1F4YHN3</accession>
<dbReference type="Pfam" id="PF03952">
    <property type="entry name" value="Enolase_N"/>
    <property type="match status" value="1"/>
</dbReference>
<dbReference type="EMBL" id="MEXH01000008">
    <property type="protein sequence ID" value="OGC92733.1"/>
    <property type="molecule type" value="Genomic_DNA"/>
</dbReference>
<name>A0A1F4YHN3_9BACT</name>
<reference evidence="12 13" key="1">
    <citation type="journal article" date="2016" name="Nat. Commun.">
        <title>Thousands of microbial genomes shed light on interconnected biogeochemical processes in an aquifer system.</title>
        <authorList>
            <person name="Anantharaman K."/>
            <person name="Brown C.T."/>
            <person name="Hug L.A."/>
            <person name="Sharon I."/>
            <person name="Castelle C.J."/>
            <person name="Probst A.J."/>
            <person name="Thomas B.C."/>
            <person name="Singh A."/>
            <person name="Wilkins M.J."/>
            <person name="Karaoz U."/>
            <person name="Brodie E.L."/>
            <person name="Williams K.H."/>
            <person name="Hubbard S.S."/>
            <person name="Banfield J.F."/>
        </authorList>
    </citation>
    <scope>NUCLEOTIDE SEQUENCE [LARGE SCALE GENOMIC DNA]</scope>
</reference>
<organism evidence="12 13">
    <name type="scientific">Candidatus Amesbacteria bacterium RIFCSPHIGHO2_01_FULL_48_32b</name>
    <dbReference type="NCBI Taxonomy" id="1797253"/>
    <lineage>
        <taxon>Bacteria</taxon>
        <taxon>Candidatus Amesiibacteriota</taxon>
    </lineage>
</organism>
<dbReference type="PANTHER" id="PTHR11902">
    <property type="entry name" value="ENOLASE"/>
    <property type="match status" value="1"/>
</dbReference>
<evidence type="ECO:0000256" key="6">
    <source>
        <dbReference type="ARBA" id="ARBA00022525"/>
    </source>
</evidence>
<dbReference type="SMART" id="SM01192">
    <property type="entry name" value="Enolase_C"/>
    <property type="match status" value="1"/>
</dbReference>
<keyword evidence="7" id="KW-0460">Magnesium</keyword>
<dbReference type="Gene3D" id="3.20.20.120">
    <property type="entry name" value="Enolase-like C-terminal domain"/>
    <property type="match status" value="2"/>
</dbReference>
<dbReference type="InterPro" id="IPR020809">
    <property type="entry name" value="Enolase_CS"/>
</dbReference>
<dbReference type="AlphaFoldDB" id="A0A1F4YHN3"/>
<dbReference type="InterPro" id="IPR020811">
    <property type="entry name" value="Enolase_N"/>
</dbReference>
<evidence type="ECO:0000259" key="10">
    <source>
        <dbReference type="SMART" id="SM01192"/>
    </source>
</evidence>
<dbReference type="SMART" id="SM01193">
    <property type="entry name" value="Enolase_N"/>
    <property type="match status" value="1"/>
</dbReference>
<dbReference type="InterPro" id="IPR020810">
    <property type="entry name" value="Enolase_C"/>
</dbReference>
<dbReference type="PANTHER" id="PTHR11902:SF1">
    <property type="entry name" value="ENOLASE"/>
    <property type="match status" value="1"/>
</dbReference>
<sequence length="345" mass="37867">MKLADVEARKIISSMGSETVEVTVVTERDKFSAAVPAGISAGKYEVKNDTVEGALAQIAAIKPKIVGTDMSQAELDRILVEAGMAGNASLPISAAFWRASLGEVKTYNKFPKLFTLMFEGGKHGNPGITIQEFAVVEDTVEEAMQDFRKLRDYLESAGIETTVGAEGAFSPEGFDNLKTLDTISKVFADKKIALDVAGSFVMGGIDYKELKAKYNIASIEDPYSDEQWDEWKKFYDEFGQKIMVVGDDLTVTNSERIKRALAPQVVNAIIVKPNQNGTISGTLEAVKLAREYNLAIVVSHRAEETNDYWIADFALEVGADFVKFGGMDRGERIAKYNRLRDRGMG</sequence>
<dbReference type="InterPro" id="IPR036849">
    <property type="entry name" value="Enolase-like_C_sf"/>
</dbReference>
<evidence type="ECO:0000256" key="1">
    <source>
        <dbReference type="ARBA" id="ARBA00001946"/>
    </source>
</evidence>
<evidence type="ECO:0000313" key="12">
    <source>
        <dbReference type="EMBL" id="OGC92733.1"/>
    </source>
</evidence>
<evidence type="ECO:0000313" key="13">
    <source>
        <dbReference type="Proteomes" id="UP000178176"/>
    </source>
</evidence>
<dbReference type="Proteomes" id="UP000178176">
    <property type="component" value="Unassembled WGS sequence"/>
</dbReference>
<evidence type="ECO:0000256" key="7">
    <source>
        <dbReference type="ARBA" id="ARBA00022842"/>
    </source>
</evidence>
<evidence type="ECO:0000256" key="8">
    <source>
        <dbReference type="ARBA" id="ARBA00023152"/>
    </source>
</evidence>
<dbReference type="EC" id="4.2.1.11" evidence="4"/>
<evidence type="ECO:0000256" key="4">
    <source>
        <dbReference type="ARBA" id="ARBA00012058"/>
    </source>
</evidence>
<dbReference type="PROSITE" id="PS00164">
    <property type="entry name" value="ENOLASE"/>
    <property type="match status" value="1"/>
</dbReference>
<dbReference type="GO" id="GO:0004634">
    <property type="term" value="F:phosphopyruvate hydratase activity"/>
    <property type="evidence" value="ECO:0007669"/>
    <property type="project" value="UniProtKB-EC"/>
</dbReference>
<evidence type="ECO:0000256" key="2">
    <source>
        <dbReference type="ARBA" id="ARBA00005031"/>
    </source>
</evidence>
<comment type="caution">
    <text evidence="12">The sequence shown here is derived from an EMBL/GenBank/DDBJ whole genome shotgun (WGS) entry which is preliminary data.</text>
</comment>
<evidence type="ECO:0000259" key="11">
    <source>
        <dbReference type="SMART" id="SM01193"/>
    </source>
</evidence>
<dbReference type="SUPFAM" id="SSF51604">
    <property type="entry name" value="Enolase C-terminal domain-like"/>
    <property type="match status" value="1"/>
</dbReference>
<dbReference type="Gene3D" id="3.30.390.10">
    <property type="entry name" value="Enolase-like, N-terminal domain"/>
    <property type="match status" value="1"/>
</dbReference>
<dbReference type="Pfam" id="PF00113">
    <property type="entry name" value="Enolase_C"/>
    <property type="match status" value="1"/>
</dbReference>
<comment type="pathway">
    <text evidence="2">Carbohydrate degradation; glycolysis; pyruvate from D-glyceraldehyde 3-phosphate: step 4/5.</text>
</comment>
<gene>
    <name evidence="12" type="ORF">A2876_00020</name>
</gene>
<dbReference type="GO" id="GO:0000015">
    <property type="term" value="C:phosphopyruvate hydratase complex"/>
    <property type="evidence" value="ECO:0007669"/>
    <property type="project" value="InterPro"/>
</dbReference>
<dbReference type="InterPro" id="IPR029017">
    <property type="entry name" value="Enolase-like_N"/>
</dbReference>
<feature type="domain" description="Enolase C-terminal TIM barrel" evidence="10">
    <location>
        <begin position="110"/>
        <end position="342"/>
    </location>
</feature>
<dbReference type="UniPathway" id="UPA00109">
    <property type="reaction ID" value="UER00187"/>
</dbReference>
<feature type="domain" description="Enolase N-terminal" evidence="11">
    <location>
        <begin position="3"/>
        <end position="110"/>
    </location>
</feature>
<comment type="cofactor">
    <cofactor evidence="1">
        <name>Mg(2+)</name>
        <dbReference type="ChEBI" id="CHEBI:18420"/>
    </cofactor>
</comment>
<evidence type="ECO:0000256" key="3">
    <source>
        <dbReference type="ARBA" id="ARBA00009604"/>
    </source>
</evidence>
<evidence type="ECO:0000256" key="9">
    <source>
        <dbReference type="ARBA" id="ARBA00023239"/>
    </source>
</evidence>
<evidence type="ECO:0000256" key="5">
    <source>
        <dbReference type="ARBA" id="ARBA00017068"/>
    </source>
</evidence>
<dbReference type="SUPFAM" id="SSF54826">
    <property type="entry name" value="Enolase N-terminal domain-like"/>
    <property type="match status" value="1"/>
</dbReference>
<comment type="similarity">
    <text evidence="3">Belongs to the enolase family.</text>
</comment>